<gene>
    <name evidence="1" type="ORF">M9Y10_033146</name>
</gene>
<accession>A0ABR2GY01</accession>
<keyword evidence="2" id="KW-1185">Reference proteome</keyword>
<protein>
    <recommendedName>
        <fullName evidence="3">DUF3447 domain-containing protein</fullName>
    </recommendedName>
</protein>
<name>A0ABR2GY01_9EUKA</name>
<dbReference type="EMBL" id="JAPFFF010000055">
    <property type="protein sequence ID" value="KAK8838518.1"/>
    <property type="molecule type" value="Genomic_DNA"/>
</dbReference>
<dbReference type="SUPFAM" id="SSF48403">
    <property type="entry name" value="Ankyrin repeat"/>
    <property type="match status" value="1"/>
</dbReference>
<reference evidence="1 2" key="1">
    <citation type="submission" date="2024-04" db="EMBL/GenBank/DDBJ databases">
        <title>Tritrichomonas musculus Genome.</title>
        <authorList>
            <person name="Alves-Ferreira E."/>
            <person name="Grigg M."/>
            <person name="Lorenzi H."/>
            <person name="Galac M."/>
        </authorList>
    </citation>
    <scope>NUCLEOTIDE SEQUENCE [LARGE SCALE GENOMIC DNA]</scope>
    <source>
        <strain evidence="1 2">EAF2021</strain>
    </source>
</reference>
<dbReference type="InterPro" id="IPR036770">
    <property type="entry name" value="Ankyrin_rpt-contain_sf"/>
</dbReference>
<proteinExistence type="predicted"/>
<evidence type="ECO:0000313" key="1">
    <source>
        <dbReference type="EMBL" id="KAK8838518.1"/>
    </source>
</evidence>
<comment type="caution">
    <text evidence="1">The sequence shown here is derived from an EMBL/GenBank/DDBJ whole genome shotgun (WGS) entry which is preliminary data.</text>
</comment>
<dbReference type="Proteomes" id="UP001470230">
    <property type="component" value="Unassembled WGS sequence"/>
</dbReference>
<evidence type="ECO:0000313" key="2">
    <source>
        <dbReference type="Proteomes" id="UP001470230"/>
    </source>
</evidence>
<sequence>MQFQNYVEEKKQFYDILLEYIESETNNEDDFQPLKDIFETKNIGGSRDELEDVLHLLLKLSKNHFRQPTFFSKIEQILTFFTEDIKQTFTNSELFDFFKLNKRILLFLFTNNIITIDQSIVDFIVSKANLKRRLFFINRNPTKEFLEERKRKINDLKYADYYHYFYPEIESFINEDKRTEINCELTKIDSQIFDNFDEKRKIGENDSYICSLIRSDSVEEFITYITKTNISISSIIQPSIFETNPLIIRKVPTLIEYAAFFGSIQIFQYLKLNKVDVKPSIWLYAIHGRNAELIHLLEEYQIEPEDKTYEKCLKEAIKCHHNDIANYIQNNLLNEKAESKNIEENFTKNILSYSFHYYNYPYFPNEFNNKFIFYYTCLYDYFKLLFIILQENQVDINEKVKISTFVFF</sequence>
<dbReference type="PANTHER" id="PTHR24159:SF5">
    <property type="entry name" value="ANK_REP_REGION DOMAIN-CONTAINING PROTEIN"/>
    <property type="match status" value="1"/>
</dbReference>
<evidence type="ECO:0008006" key="3">
    <source>
        <dbReference type="Google" id="ProtNLM"/>
    </source>
</evidence>
<dbReference type="PANTHER" id="PTHR24159">
    <property type="match status" value="1"/>
</dbReference>
<organism evidence="1 2">
    <name type="scientific">Tritrichomonas musculus</name>
    <dbReference type="NCBI Taxonomy" id="1915356"/>
    <lineage>
        <taxon>Eukaryota</taxon>
        <taxon>Metamonada</taxon>
        <taxon>Parabasalia</taxon>
        <taxon>Tritrichomonadida</taxon>
        <taxon>Tritrichomonadidae</taxon>
        <taxon>Tritrichomonas</taxon>
    </lineage>
</organism>